<evidence type="ECO:0000313" key="1">
    <source>
        <dbReference type="EMBL" id="KAJ0090604.1"/>
    </source>
</evidence>
<reference evidence="2" key="1">
    <citation type="journal article" date="2023" name="G3 (Bethesda)">
        <title>Genome assembly and association tests identify interacting loci associated with vigor, precocity, and sex in interspecific pistachio rootstocks.</title>
        <authorList>
            <person name="Palmer W."/>
            <person name="Jacygrad E."/>
            <person name="Sagayaradj S."/>
            <person name="Cavanaugh K."/>
            <person name="Han R."/>
            <person name="Bertier L."/>
            <person name="Beede B."/>
            <person name="Kafkas S."/>
            <person name="Golino D."/>
            <person name="Preece J."/>
            <person name="Michelmore R."/>
        </authorList>
    </citation>
    <scope>NUCLEOTIDE SEQUENCE [LARGE SCALE GENOMIC DNA]</scope>
</reference>
<organism evidence="1 2">
    <name type="scientific">Pistacia atlantica</name>
    <dbReference type="NCBI Taxonomy" id="434234"/>
    <lineage>
        <taxon>Eukaryota</taxon>
        <taxon>Viridiplantae</taxon>
        <taxon>Streptophyta</taxon>
        <taxon>Embryophyta</taxon>
        <taxon>Tracheophyta</taxon>
        <taxon>Spermatophyta</taxon>
        <taxon>Magnoliopsida</taxon>
        <taxon>eudicotyledons</taxon>
        <taxon>Gunneridae</taxon>
        <taxon>Pentapetalae</taxon>
        <taxon>rosids</taxon>
        <taxon>malvids</taxon>
        <taxon>Sapindales</taxon>
        <taxon>Anacardiaceae</taxon>
        <taxon>Pistacia</taxon>
    </lineage>
</organism>
<dbReference type="Proteomes" id="UP001164250">
    <property type="component" value="Chromosome 8"/>
</dbReference>
<name>A0ACC1AVA4_9ROSI</name>
<comment type="caution">
    <text evidence="1">The sequence shown here is derived from an EMBL/GenBank/DDBJ whole genome shotgun (WGS) entry which is preliminary data.</text>
</comment>
<evidence type="ECO:0000313" key="2">
    <source>
        <dbReference type="Proteomes" id="UP001164250"/>
    </source>
</evidence>
<accession>A0ACC1AVA4</accession>
<sequence length="36" mass="4550">MKTKKKSEEERYLECFLFFFKVWKKKKVWTGVHVQI</sequence>
<protein>
    <submittedName>
        <fullName evidence="1">Uncharacterized protein</fullName>
    </submittedName>
</protein>
<keyword evidence="2" id="KW-1185">Reference proteome</keyword>
<proteinExistence type="predicted"/>
<dbReference type="EMBL" id="CM047904">
    <property type="protein sequence ID" value="KAJ0090604.1"/>
    <property type="molecule type" value="Genomic_DNA"/>
</dbReference>
<gene>
    <name evidence="1" type="ORF">Patl1_13558</name>
</gene>